<dbReference type="SUPFAM" id="SSF55729">
    <property type="entry name" value="Acyl-CoA N-acyltransferases (Nat)"/>
    <property type="match status" value="1"/>
</dbReference>
<feature type="domain" description="BioF2-like acetyltransferase" evidence="1">
    <location>
        <begin position="137"/>
        <end position="273"/>
    </location>
</feature>
<evidence type="ECO:0000313" key="2">
    <source>
        <dbReference type="EMBL" id="MFD0797138.1"/>
    </source>
</evidence>
<accession>A0ABW3B1L7</accession>
<dbReference type="Pfam" id="PF13480">
    <property type="entry name" value="Acetyltransf_6"/>
    <property type="match status" value="1"/>
</dbReference>
<comment type="caution">
    <text evidence="2">The sequence shown here is derived from an EMBL/GenBank/DDBJ whole genome shotgun (WGS) entry which is preliminary data.</text>
</comment>
<keyword evidence="2" id="KW-0808">Transferase</keyword>
<dbReference type="InterPro" id="IPR038740">
    <property type="entry name" value="BioF2-like_GNAT_dom"/>
</dbReference>
<dbReference type="RefSeq" id="WP_379933267.1">
    <property type="nucleotide sequence ID" value="NZ_JBHTHY010000004.1"/>
</dbReference>
<reference evidence="3" key="1">
    <citation type="journal article" date="2019" name="Int. J. Syst. Evol. Microbiol.">
        <title>The Global Catalogue of Microorganisms (GCM) 10K type strain sequencing project: providing services to taxonomists for standard genome sequencing and annotation.</title>
        <authorList>
            <consortium name="The Broad Institute Genomics Platform"/>
            <consortium name="The Broad Institute Genome Sequencing Center for Infectious Disease"/>
            <person name="Wu L."/>
            <person name="Ma J."/>
        </authorList>
    </citation>
    <scope>NUCLEOTIDE SEQUENCE [LARGE SCALE GENOMIC DNA]</scope>
    <source>
        <strain evidence="3">CCUG 61948</strain>
    </source>
</reference>
<dbReference type="InterPro" id="IPR016181">
    <property type="entry name" value="Acyl_CoA_acyltransferase"/>
</dbReference>
<sequence>MIEIVTHTNNHIWNQFLESEQDNQLITMAHNPSLGPILEKTFGYKHQNLTLVHDSKVIGVLPTVLFKNRILSMPHFTYGGPIYASANKSDIKIEDIIKGKKFEIRGFDKLTDNVYDKKLSCILEVKESYDAQLMTFKSKMRQKIRKAERINYNVSHGGLELLDDYYEIYSRKMLQFGSPAIGKVFFKTLLTDYDFGDAQITVVYDEDKVIAAGFSLSYLNFNEVCWSTTDNNYDGYNIHALICWEILKTSIDKKHRYFSFGRSTINSNNHRFKKQWNPIELPIFYNYSEPVGKSLKERTYLTKIWKHQPLATSVYLGHIISKYLY</sequence>
<evidence type="ECO:0000259" key="1">
    <source>
        <dbReference type="Pfam" id="PF13480"/>
    </source>
</evidence>
<proteinExistence type="predicted"/>
<dbReference type="Gene3D" id="3.40.630.30">
    <property type="match status" value="1"/>
</dbReference>
<dbReference type="EC" id="2.3.1.-" evidence="2"/>
<dbReference type="Proteomes" id="UP001597012">
    <property type="component" value="Unassembled WGS sequence"/>
</dbReference>
<keyword evidence="3" id="KW-1185">Reference proteome</keyword>
<evidence type="ECO:0000313" key="3">
    <source>
        <dbReference type="Proteomes" id="UP001597012"/>
    </source>
</evidence>
<gene>
    <name evidence="2" type="ORF">ACFQZJ_06680</name>
</gene>
<organism evidence="2 3">
    <name type="scientific">Maribacter chungangensis</name>
    <dbReference type="NCBI Taxonomy" id="1069117"/>
    <lineage>
        <taxon>Bacteria</taxon>
        <taxon>Pseudomonadati</taxon>
        <taxon>Bacteroidota</taxon>
        <taxon>Flavobacteriia</taxon>
        <taxon>Flavobacteriales</taxon>
        <taxon>Flavobacteriaceae</taxon>
        <taxon>Maribacter</taxon>
    </lineage>
</organism>
<dbReference type="GO" id="GO:0016746">
    <property type="term" value="F:acyltransferase activity"/>
    <property type="evidence" value="ECO:0007669"/>
    <property type="project" value="UniProtKB-KW"/>
</dbReference>
<dbReference type="EMBL" id="JBHTHY010000004">
    <property type="protein sequence ID" value="MFD0797138.1"/>
    <property type="molecule type" value="Genomic_DNA"/>
</dbReference>
<keyword evidence="2" id="KW-0012">Acyltransferase</keyword>
<protein>
    <submittedName>
        <fullName evidence="2">GNAT family N-acetyltransferase</fullName>
        <ecNumber evidence="2">2.3.1.-</ecNumber>
    </submittedName>
</protein>
<name>A0ABW3B1L7_9FLAO</name>